<dbReference type="NCBIfam" id="TIGR02777">
    <property type="entry name" value="LigD_PE_dom"/>
    <property type="match status" value="1"/>
</dbReference>
<keyword evidence="3" id="KW-0436">Ligase</keyword>
<evidence type="ECO:0000256" key="2">
    <source>
        <dbReference type="ARBA" id="ARBA00012727"/>
    </source>
</evidence>
<dbReference type="Pfam" id="PF04679">
    <property type="entry name" value="DNA_ligase_A_C"/>
    <property type="match status" value="1"/>
</dbReference>
<dbReference type="OrthoDB" id="9802472at2"/>
<evidence type="ECO:0000256" key="1">
    <source>
        <dbReference type="ARBA" id="ARBA00007572"/>
    </source>
</evidence>
<comment type="similarity">
    <text evidence="1">Belongs to the ATP-dependent DNA ligase family.</text>
</comment>
<dbReference type="GO" id="GO:0006310">
    <property type="term" value="P:DNA recombination"/>
    <property type="evidence" value="ECO:0007669"/>
    <property type="project" value="InterPro"/>
</dbReference>
<name>A0A4D4J1N8_9PSEU</name>
<dbReference type="SUPFAM" id="SSF50249">
    <property type="entry name" value="Nucleic acid-binding proteins"/>
    <property type="match status" value="1"/>
</dbReference>
<evidence type="ECO:0000313" key="7">
    <source>
        <dbReference type="EMBL" id="GDY28549.1"/>
    </source>
</evidence>
<dbReference type="EMBL" id="BJFL01000001">
    <property type="protein sequence ID" value="GDY28549.1"/>
    <property type="molecule type" value="Genomic_DNA"/>
</dbReference>
<dbReference type="CDD" id="cd07971">
    <property type="entry name" value="OBF_DNA_ligase_LigD"/>
    <property type="match status" value="1"/>
</dbReference>
<dbReference type="Pfam" id="PF13298">
    <property type="entry name" value="LigD_N"/>
    <property type="match status" value="1"/>
</dbReference>
<organism evidence="7 8">
    <name type="scientific">Gandjariella thermophila</name>
    <dbReference type="NCBI Taxonomy" id="1931992"/>
    <lineage>
        <taxon>Bacteria</taxon>
        <taxon>Bacillati</taxon>
        <taxon>Actinomycetota</taxon>
        <taxon>Actinomycetes</taxon>
        <taxon>Pseudonocardiales</taxon>
        <taxon>Pseudonocardiaceae</taxon>
        <taxon>Gandjariella</taxon>
    </lineage>
</organism>
<dbReference type="AlphaFoldDB" id="A0A4D4J1N8"/>
<evidence type="ECO:0000259" key="6">
    <source>
        <dbReference type="PROSITE" id="PS50160"/>
    </source>
</evidence>
<accession>A0A4D4J1N8</accession>
<dbReference type="InterPro" id="IPR012310">
    <property type="entry name" value="DNA_ligase_ATP-dep_cent"/>
</dbReference>
<dbReference type="Gene3D" id="2.40.50.140">
    <property type="entry name" value="Nucleic acid-binding proteins"/>
    <property type="match status" value="1"/>
</dbReference>
<dbReference type="InterPro" id="IPR014146">
    <property type="entry name" value="LigD_ligase_dom"/>
</dbReference>
<evidence type="ECO:0000256" key="3">
    <source>
        <dbReference type="ARBA" id="ARBA00022598"/>
    </source>
</evidence>
<dbReference type="InterPro" id="IPR012340">
    <property type="entry name" value="NA-bd_OB-fold"/>
</dbReference>
<dbReference type="GO" id="GO:0003910">
    <property type="term" value="F:DNA ligase (ATP) activity"/>
    <property type="evidence" value="ECO:0007669"/>
    <property type="project" value="UniProtKB-EC"/>
</dbReference>
<feature type="region of interest" description="Disordered" evidence="5">
    <location>
        <begin position="1"/>
        <end position="32"/>
    </location>
</feature>
<dbReference type="EC" id="6.5.1.1" evidence="2"/>
<evidence type="ECO:0000256" key="4">
    <source>
        <dbReference type="ARBA" id="ARBA00034003"/>
    </source>
</evidence>
<evidence type="ECO:0000313" key="8">
    <source>
        <dbReference type="Proteomes" id="UP000298860"/>
    </source>
</evidence>
<gene>
    <name evidence="7" type="ORF">GTS_01820</name>
</gene>
<dbReference type="SUPFAM" id="SSF56091">
    <property type="entry name" value="DNA ligase/mRNA capping enzyme, catalytic domain"/>
    <property type="match status" value="1"/>
</dbReference>
<dbReference type="GO" id="GO:0006281">
    <property type="term" value="P:DNA repair"/>
    <property type="evidence" value="ECO:0007669"/>
    <property type="project" value="InterPro"/>
</dbReference>
<dbReference type="GO" id="GO:0005524">
    <property type="term" value="F:ATP binding"/>
    <property type="evidence" value="ECO:0007669"/>
    <property type="project" value="InterPro"/>
</dbReference>
<dbReference type="InterPro" id="IPR050191">
    <property type="entry name" value="ATP-dep_DNA_ligase"/>
</dbReference>
<feature type="compositionally biased region" description="Pro residues" evidence="5">
    <location>
        <begin position="18"/>
        <end position="28"/>
    </location>
</feature>
<dbReference type="RefSeq" id="WP_137811764.1">
    <property type="nucleotide sequence ID" value="NZ_BJFL01000001.1"/>
</dbReference>
<comment type="catalytic activity">
    <reaction evidence="4">
        <text>ATP + (deoxyribonucleotide)n-3'-hydroxyl + 5'-phospho-(deoxyribonucleotide)m = (deoxyribonucleotide)n+m + AMP + diphosphate.</text>
        <dbReference type="EC" id="6.5.1.1"/>
    </reaction>
</comment>
<evidence type="ECO:0000256" key="5">
    <source>
        <dbReference type="SAM" id="MobiDB-lite"/>
    </source>
</evidence>
<dbReference type="CDD" id="cd07906">
    <property type="entry name" value="Adenylation_DNA_ligase_LigD_LigC"/>
    <property type="match status" value="1"/>
</dbReference>
<protein>
    <recommendedName>
        <fullName evidence="2">DNA ligase (ATP)</fullName>
        <ecNumber evidence="2">6.5.1.1</ecNumber>
    </recommendedName>
</protein>
<dbReference type="Pfam" id="PF01068">
    <property type="entry name" value="DNA_ligase_A_M"/>
    <property type="match status" value="1"/>
</dbReference>
<dbReference type="InterPro" id="IPR012309">
    <property type="entry name" value="DNA_ligase_ATP-dep_C"/>
</dbReference>
<reference evidence="8" key="1">
    <citation type="submission" date="2019-04" db="EMBL/GenBank/DDBJ databases">
        <title>Draft genome sequence of Pseudonocardiaceae bacterium SL3-2-4.</title>
        <authorList>
            <person name="Ningsih F."/>
            <person name="Yokota A."/>
            <person name="Sakai Y."/>
            <person name="Nanatani K."/>
            <person name="Yabe S."/>
            <person name="Oetari A."/>
            <person name="Sjamsuridzal W."/>
        </authorList>
    </citation>
    <scope>NUCLEOTIDE SEQUENCE [LARGE SCALE GENOMIC DNA]</scope>
    <source>
        <strain evidence="8">SL3-2-4</strain>
    </source>
</reference>
<dbReference type="NCBIfam" id="TIGR02779">
    <property type="entry name" value="NHEJ_ligase_lig"/>
    <property type="match status" value="1"/>
</dbReference>
<dbReference type="Proteomes" id="UP000298860">
    <property type="component" value="Unassembled WGS sequence"/>
</dbReference>
<sequence>MPDLGEYRRRRDRRRTPEPVPEGPPPPVGDDDRFVVHEHHARRLHWDVRLERGGVLVSWAVPKGLPTQPGMVRLAVHTEDHPLEYATFEGEIPRGEYGAGLMRIWDAGRYETKLWTDDKVEITLHGQRVQGRYVFLRRQENWLVRRLDPAPRPDWQPMPEELAPMLATAGTLPPVAEDEQWGYEFKWDGVRTLLWSSGGRIRLASRTGADVTASYPELRGVGEQLGGTEALLDGEIVALAGGRPSFTALQRRMHVADAAQARRLSARTPVTYLAFDLLHLDGRSLLRLPYRQRRRLLEELELRGRYWQTPRHYAGGGAEVLAASREQGLEGVVAKRLDSTYQPGRRSRDWLKVAQVTTQEVVIGGWRPGTGRREGVLGSLLLGVPGGDGGLRYVGSVGTGFSDTDLEVLTRQLSGLARRTSPFATPVPADRARGARWVRPALVGEVVFREWTGDGRLRMPSWRGLRVDKRPEDVAGDGG</sequence>
<proteinExistence type="inferred from homology"/>
<dbReference type="InterPro" id="IPR014144">
    <property type="entry name" value="LigD_PE_domain"/>
</dbReference>
<dbReference type="Gene3D" id="3.30.470.30">
    <property type="entry name" value="DNA ligase/mRNA capping enzyme"/>
    <property type="match status" value="1"/>
</dbReference>
<dbReference type="PANTHER" id="PTHR45674:SF4">
    <property type="entry name" value="DNA LIGASE 1"/>
    <property type="match status" value="1"/>
</dbReference>
<comment type="caution">
    <text evidence="7">The sequence shown here is derived from an EMBL/GenBank/DDBJ whole genome shotgun (WGS) entry which is preliminary data.</text>
</comment>
<dbReference type="PANTHER" id="PTHR45674">
    <property type="entry name" value="DNA LIGASE 1/3 FAMILY MEMBER"/>
    <property type="match status" value="1"/>
</dbReference>
<dbReference type="PROSITE" id="PS50160">
    <property type="entry name" value="DNA_LIGASE_A3"/>
    <property type="match status" value="1"/>
</dbReference>
<dbReference type="Gene3D" id="3.30.1490.70">
    <property type="match status" value="1"/>
</dbReference>
<keyword evidence="8" id="KW-1185">Reference proteome</keyword>
<feature type="domain" description="ATP-dependent DNA ligase family profile" evidence="6">
    <location>
        <begin position="263"/>
        <end position="386"/>
    </location>
</feature>